<evidence type="ECO:0000313" key="1">
    <source>
        <dbReference type="EMBL" id="RVW96487.1"/>
    </source>
</evidence>
<dbReference type="Proteomes" id="UP000288805">
    <property type="component" value="Unassembled WGS sequence"/>
</dbReference>
<evidence type="ECO:0000313" key="2">
    <source>
        <dbReference type="Proteomes" id="UP000288805"/>
    </source>
</evidence>
<organism evidence="1 2">
    <name type="scientific">Vitis vinifera</name>
    <name type="common">Grape</name>
    <dbReference type="NCBI Taxonomy" id="29760"/>
    <lineage>
        <taxon>Eukaryota</taxon>
        <taxon>Viridiplantae</taxon>
        <taxon>Streptophyta</taxon>
        <taxon>Embryophyta</taxon>
        <taxon>Tracheophyta</taxon>
        <taxon>Spermatophyta</taxon>
        <taxon>Magnoliopsida</taxon>
        <taxon>eudicotyledons</taxon>
        <taxon>Gunneridae</taxon>
        <taxon>Pentapetalae</taxon>
        <taxon>rosids</taxon>
        <taxon>Vitales</taxon>
        <taxon>Vitaceae</taxon>
        <taxon>Viteae</taxon>
        <taxon>Vitis</taxon>
    </lineage>
</organism>
<dbReference type="AlphaFoldDB" id="A0A438IIE7"/>
<gene>
    <name evidence="1" type="ORF">CK203_029685</name>
</gene>
<reference evidence="1 2" key="1">
    <citation type="journal article" date="2018" name="PLoS Genet.">
        <title>Population sequencing reveals clonal diversity and ancestral inbreeding in the grapevine cultivar Chardonnay.</title>
        <authorList>
            <person name="Roach M.J."/>
            <person name="Johnson D.L."/>
            <person name="Bohlmann J."/>
            <person name="van Vuuren H.J."/>
            <person name="Jones S.J."/>
            <person name="Pretorius I.S."/>
            <person name="Schmidt S.A."/>
            <person name="Borneman A.R."/>
        </authorList>
    </citation>
    <scope>NUCLEOTIDE SEQUENCE [LARGE SCALE GENOMIC DNA]</scope>
    <source>
        <strain evidence="2">cv. Chardonnay</strain>
        <tissue evidence="1">Leaf</tissue>
    </source>
</reference>
<sequence>MIQPSITSSRWSVNSVVWFPKGSRCFFGSERKAQCREQEKELYNASFRCDGCDKPRCHLTDPRPWKIHQESITVERWD</sequence>
<comment type="caution">
    <text evidence="1">The sequence shown here is derived from an EMBL/GenBank/DDBJ whole genome shotgun (WGS) entry which is preliminary data.</text>
</comment>
<dbReference type="EMBL" id="QGNW01000107">
    <property type="protein sequence ID" value="RVW96487.1"/>
    <property type="molecule type" value="Genomic_DNA"/>
</dbReference>
<name>A0A438IIE7_VITVI</name>
<proteinExistence type="predicted"/>
<accession>A0A438IIE7</accession>
<protein>
    <submittedName>
        <fullName evidence="1">Uncharacterized protein</fullName>
    </submittedName>
</protein>